<dbReference type="Gene3D" id="3.90.190.20">
    <property type="entry name" value="Mur ligase, C-terminal domain"/>
    <property type="match status" value="1"/>
</dbReference>
<evidence type="ECO:0000256" key="4">
    <source>
        <dbReference type="ARBA" id="ARBA00022741"/>
    </source>
</evidence>
<dbReference type="InterPro" id="IPR005863">
    <property type="entry name" value="UDP-N-AcMur_synth"/>
</dbReference>
<dbReference type="Proteomes" id="UP001501221">
    <property type="component" value="Unassembled WGS sequence"/>
</dbReference>
<evidence type="ECO:0000256" key="6">
    <source>
        <dbReference type="ARBA" id="ARBA00022960"/>
    </source>
</evidence>
<keyword evidence="7 10" id="KW-0573">Peptidoglycan synthesis</keyword>
<dbReference type="Gene3D" id="3.40.1390.10">
    <property type="entry name" value="MurE/MurF, N-terminal domain"/>
    <property type="match status" value="1"/>
</dbReference>
<keyword evidence="5 10" id="KW-0067">ATP-binding</keyword>
<dbReference type="InterPro" id="IPR035911">
    <property type="entry name" value="MurE/MurF_N"/>
</dbReference>
<feature type="domain" description="Mur ligase central" evidence="13">
    <location>
        <begin position="105"/>
        <end position="311"/>
    </location>
</feature>
<feature type="binding site" evidence="10">
    <location>
        <begin position="107"/>
        <end position="113"/>
    </location>
    <ligand>
        <name>ATP</name>
        <dbReference type="ChEBI" id="CHEBI:30616"/>
    </ligand>
</feature>
<keyword evidence="9 10" id="KW-0961">Cell wall biogenesis/degradation</keyword>
<evidence type="ECO:0000313" key="14">
    <source>
        <dbReference type="EMBL" id="GAA0200248.1"/>
    </source>
</evidence>
<evidence type="ECO:0000256" key="5">
    <source>
        <dbReference type="ARBA" id="ARBA00022840"/>
    </source>
</evidence>
<evidence type="ECO:0000256" key="8">
    <source>
        <dbReference type="ARBA" id="ARBA00023306"/>
    </source>
</evidence>
<keyword evidence="8 10" id="KW-0131">Cell cycle</keyword>
<dbReference type="EC" id="6.3.2.10" evidence="10 11"/>
<sequence length="475" mass="51005">MIPLKLSEIAKFCAGELVGADLTVEKVLTDSRADCTGALFIALVGERFDAHEFIDVAENQGAAALMVSKKVETALPQIIVDDTEKSLGQLARLVRQEVNPKVVGITGSAGKTTVKELVASVLHLKGTDLKGNDLRENDLKENVLATKGNFNNHIGVPLTLLELKKEHEYAVIEMGANHQGEIAYCASLAMPDVSVINNVEPAHLEGFGSIEGVAKAKSEIYQALGVNGTAIINLDCEFASQWQEEFIDCHKVTVSRHKDAHFSANNVHLNSEGLVTFELIKRHLTGKESTTISLQLAGFHNVSNALVAAAICSQLDVDLDTIKRGLEEAGAVKGRLNLIAGQQGTLIIDDTYNASVGSVKAAIDVLVSKAGEHVFVFGDMGELGSESAHYHKEIGHYAKKKGVSKLYATGKEVAHTVESFGQGAKYFADKEALIATLLSELNSTQIILVKGSRSARMEQVVQALQESQQTEKRGG</sequence>
<dbReference type="HAMAP" id="MF_02019">
    <property type="entry name" value="MurF"/>
    <property type="match status" value="1"/>
</dbReference>
<proteinExistence type="inferred from homology"/>
<comment type="caution">
    <text evidence="14">The sequence shown here is derived from an EMBL/GenBank/DDBJ whole genome shotgun (WGS) entry which is preliminary data.</text>
</comment>
<dbReference type="InterPro" id="IPR004101">
    <property type="entry name" value="Mur_ligase_C"/>
</dbReference>
<evidence type="ECO:0000256" key="9">
    <source>
        <dbReference type="ARBA" id="ARBA00023316"/>
    </source>
</evidence>
<dbReference type="SUPFAM" id="SSF53623">
    <property type="entry name" value="MurD-like peptide ligases, catalytic domain"/>
    <property type="match status" value="1"/>
</dbReference>
<dbReference type="SUPFAM" id="SSF53244">
    <property type="entry name" value="MurD-like peptide ligases, peptide-binding domain"/>
    <property type="match status" value="1"/>
</dbReference>
<comment type="subcellular location">
    <subcellularLocation>
        <location evidence="10 11">Cytoplasm</location>
    </subcellularLocation>
</comment>
<dbReference type="InterPro" id="IPR036615">
    <property type="entry name" value="Mur_ligase_C_dom_sf"/>
</dbReference>
<keyword evidence="4 10" id="KW-0547">Nucleotide-binding</keyword>
<protein>
    <recommendedName>
        <fullName evidence="10 11">UDP-N-acetylmuramoyl-tripeptide--D-alanyl-D-alanine ligase</fullName>
        <ecNumber evidence="10 11">6.3.2.10</ecNumber>
    </recommendedName>
    <alternativeName>
        <fullName evidence="10">D-alanyl-D-alanine-adding enzyme</fullName>
    </alternativeName>
</protein>
<dbReference type="Gene3D" id="3.40.1190.10">
    <property type="entry name" value="Mur-like, catalytic domain"/>
    <property type="match status" value="1"/>
</dbReference>
<gene>
    <name evidence="10 14" type="primary">murF</name>
    <name evidence="14" type="ORF">GCM10009123_04500</name>
</gene>
<dbReference type="InterPro" id="IPR036565">
    <property type="entry name" value="Mur-like_cat_sf"/>
</dbReference>
<dbReference type="InterPro" id="IPR013221">
    <property type="entry name" value="Mur_ligase_cen"/>
</dbReference>
<evidence type="ECO:0000256" key="3">
    <source>
        <dbReference type="ARBA" id="ARBA00022618"/>
    </source>
</evidence>
<keyword evidence="2 10" id="KW-0436">Ligase</keyword>
<keyword evidence="1 10" id="KW-0963">Cytoplasm</keyword>
<dbReference type="Pfam" id="PF02875">
    <property type="entry name" value="Mur_ligase_C"/>
    <property type="match status" value="1"/>
</dbReference>
<evidence type="ECO:0000256" key="11">
    <source>
        <dbReference type="RuleBase" id="RU004136"/>
    </source>
</evidence>
<keyword evidence="15" id="KW-1185">Reference proteome</keyword>
<feature type="domain" description="Mur ligase C-terminal" evidence="12">
    <location>
        <begin position="334"/>
        <end position="453"/>
    </location>
</feature>
<keyword evidence="6 10" id="KW-0133">Cell shape</keyword>
<reference evidence="15" key="1">
    <citation type="journal article" date="2019" name="Int. J. Syst. Evol. Microbiol.">
        <title>The Global Catalogue of Microorganisms (GCM) 10K type strain sequencing project: providing services to taxonomists for standard genome sequencing and annotation.</title>
        <authorList>
            <consortium name="The Broad Institute Genomics Platform"/>
            <consortium name="The Broad Institute Genome Sequencing Center for Infectious Disease"/>
            <person name="Wu L."/>
            <person name="Ma J."/>
        </authorList>
    </citation>
    <scope>NUCLEOTIDE SEQUENCE [LARGE SCALE GENOMIC DNA]</scope>
    <source>
        <strain evidence="15">JCM 16211</strain>
    </source>
</reference>
<comment type="catalytic activity">
    <reaction evidence="10 11">
        <text>D-alanyl-D-alanine + UDP-N-acetyl-alpha-D-muramoyl-L-alanyl-gamma-D-glutamyl-meso-2,6-diaminopimelate + ATP = UDP-N-acetyl-alpha-D-muramoyl-L-alanyl-gamma-D-glutamyl-meso-2,6-diaminopimeloyl-D-alanyl-D-alanine + ADP + phosphate + H(+)</text>
        <dbReference type="Rhea" id="RHEA:28374"/>
        <dbReference type="ChEBI" id="CHEBI:15378"/>
        <dbReference type="ChEBI" id="CHEBI:30616"/>
        <dbReference type="ChEBI" id="CHEBI:43474"/>
        <dbReference type="ChEBI" id="CHEBI:57822"/>
        <dbReference type="ChEBI" id="CHEBI:61386"/>
        <dbReference type="ChEBI" id="CHEBI:83905"/>
        <dbReference type="ChEBI" id="CHEBI:456216"/>
        <dbReference type="EC" id="6.3.2.10"/>
    </reaction>
</comment>
<evidence type="ECO:0000313" key="15">
    <source>
        <dbReference type="Proteomes" id="UP001501221"/>
    </source>
</evidence>
<comment type="pathway">
    <text evidence="10 11">Cell wall biogenesis; peptidoglycan biosynthesis.</text>
</comment>
<accession>A0ABP3CEQ3</accession>
<dbReference type="RefSeq" id="WP_343985896.1">
    <property type="nucleotide sequence ID" value="NZ_BAAAFM010000001.1"/>
</dbReference>
<evidence type="ECO:0000256" key="1">
    <source>
        <dbReference type="ARBA" id="ARBA00022490"/>
    </source>
</evidence>
<comment type="similarity">
    <text evidence="10">Belongs to the MurCDEF family. MurF subfamily.</text>
</comment>
<dbReference type="InterPro" id="IPR051046">
    <property type="entry name" value="MurCDEF_CellWall_CoF430Synth"/>
</dbReference>
<dbReference type="GO" id="GO:0016874">
    <property type="term" value="F:ligase activity"/>
    <property type="evidence" value="ECO:0007669"/>
    <property type="project" value="UniProtKB-KW"/>
</dbReference>
<comment type="function">
    <text evidence="10 11">Involved in cell wall formation. Catalyzes the final step in the synthesis of UDP-N-acetylmuramoyl-pentapeptide, the precursor of murein.</text>
</comment>
<dbReference type="Pfam" id="PF08245">
    <property type="entry name" value="Mur_ligase_M"/>
    <property type="match status" value="1"/>
</dbReference>
<dbReference type="NCBIfam" id="TIGR01143">
    <property type="entry name" value="murF"/>
    <property type="match status" value="1"/>
</dbReference>
<name>A0ABP3CEQ3_9GAMM</name>
<evidence type="ECO:0000259" key="13">
    <source>
        <dbReference type="Pfam" id="PF08245"/>
    </source>
</evidence>
<evidence type="ECO:0000256" key="10">
    <source>
        <dbReference type="HAMAP-Rule" id="MF_02019"/>
    </source>
</evidence>
<dbReference type="SUPFAM" id="SSF63418">
    <property type="entry name" value="MurE/MurF N-terminal domain"/>
    <property type="match status" value="1"/>
</dbReference>
<evidence type="ECO:0000259" key="12">
    <source>
        <dbReference type="Pfam" id="PF02875"/>
    </source>
</evidence>
<evidence type="ECO:0000256" key="7">
    <source>
        <dbReference type="ARBA" id="ARBA00022984"/>
    </source>
</evidence>
<organism evidence="14 15">
    <name type="scientific">Kangiella japonica</name>
    <dbReference type="NCBI Taxonomy" id="647384"/>
    <lineage>
        <taxon>Bacteria</taxon>
        <taxon>Pseudomonadati</taxon>
        <taxon>Pseudomonadota</taxon>
        <taxon>Gammaproteobacteria</taxon>
        <taxon>Kangiellales</taxon>
        <taxon>Kangiellaceae</taxon>
        <taxon>Kangiella</taxon>
    </lineage>
</organism>
<evidence type="ECO:0000256" key="2">
    <source>
        <dbReference type="ARBA" id="ARBA00022598"/>
    </source>
</evidence>
<dbReference type="PANTHER" id="PTHR43024">
    <property type="entry name" value="UDP-N-ACETYLMURAMOYL-TRIPEPTIDE--D-ALANYL-D-ALANINE LIGASE"/>
    <property type="match status" value="1"/>
</dbReference>
<keyword evidence="3 10" id="KW-0132">Cell division</keyword>
<dbReference type="EMBL" id="BAAAFM010000001">
    <property type="protein sequence ID" value="GAA0200248.1"/>
    <property type="molecule type" value="Genomic_DNA"/>
</dbReference>
<dbReference type="PANTHER" id="PTHR43024:SF1">
    <property type="entry name" value="UDP-N-ACETYLMURAMOYL-TRIPEPTIDE--D-ALANYL-D-ALANINE LIGASE"/>
    <property type="match status" value="1"/>
</dbReference>